<evidence type="ECO:0000313" key="11">
    <source>
        <dbReference type="EMBL" id="TDH00477.1"/>
    </source>
</evidence>
<accession>A0A484C9V3</accession>
<comment type="similarity">
    <text evidence="2">Belongs to the CD164 family.</text>
</comment>
<evidence type="ECO:0000256" key="5">
    <source>
        <dbReference type="ARBA" id="ARBA00022989"/>
    </source>
</evidence>
<dbReference type="STRING" id="8167.A0A484C9V3"/>
<keyword evidence="6 9" id="KW-0472">Membrane</keyword>
<sequence>MDSKIHIEIVGLIKDRNFHVAKSIAEGLKQKFPDAFLDPKIQPLLEFDWHTYLCHKKMELRGEAWQYSSSLMCFLNGLLLGNEKDLAGWAKNQWSFSFTRPQAFYMALTEDYYTKHLRNTGHQFVFMDIEIAGEAVGRLLFELFSDVCPKTSENFEALCTGERGLSQSGFPLSYKGSVFHRVVPNGWVQGGDISPERRGDGGESIYGPTFEDESFAVSHIRRGTLGMANKGPHSNGSQFYITLQPTPWMDRTYVAFGRVVEGVDILKKLEGALTCNERPKKSNKLAAVMYLKVVFFTVFLALIGASAATDSDNCASLSCASCETTSGCLWVNCTESSFGCRNYSLAENETCTNASCSAPPLPSTVSPTAVVPSTSTNGSSLQPTPGNSTIIPTPAPTHSGNSSVPTAPSSTSAGNSTGTTPTSPSPAPQKNTFDAASFIGGIVLVLGLQAVIFFLYKFCKSKDRNYHTL</sequence>
<dbReference type="EMBL" id="SCKG01000018">
    <property type="protein sequence ID" value="TDH00477.1"/>
    <property type="molecule type" value="Genomic_DNA"/>
</dbReference>
<comment type="caution">
    <text evidence="11">The sequence shown here is derived from an EMBL/GenBank/DDBJ whole genome shotgun (WGS) entry which is preliminary data.</text>
</comment>
<dbReference type="InterPro" id="IPR007947">
    <property type="entry name" value="CD164_MGC24"/>
</dbReference>
<dbReference type="PRINTS" id="PR00153">
    <property type="entry name" value="CSAPPISMRASE"/>
</dbReference>
<keyword evidence="12" id="KW-1185">Reference proteome</keyword>
<dbReference type="PROSITE" id="PS50072">
    <property type="entry name" value="CSA_PPIASE_2"/>
    <property type="match status" value="1"/>
</dbReference>
<dbReference type="InterPro" id="IPR002130">
    <property type="entry name" value="Cyclophilin-type_PPIase_dom"/>
</dbReference>
<protein>
    <recommendedName>
        <fullName evidence="10">PPIase cyclophilin-type domain-containing protein</fullName>
    </recommendedName>
</protein>
<feature type="region of interest" description="Disordered" evidence="8">
    <location>
        <begin position="367"/>
        <end position="428"/>
    </location>
</feature>
<keyword evidence="5 9" id="KW-1133">Transmembrane helix</keyword>
<comment type="subcellular location">
    <subcellularLocation>
        <location evidence="1">Membrane</location>
        <topology evidence="1">Single-pass type I membrane protein</topology>
    </subcellularLocation>
</comment>
<dbReference type="InterPro" id="IPR029000">
    <property type="entry name" value="Cyclophilin-like_dom_sf"/>
</dbReference>
<keyword evidence="4" id="KW-0732">Signal</keyword>
<dbReference type="SUPFAM" id="SSF50891">
    <property type="entry name" value="Cyclophilin-like"/>
    <property type="match status" value="1"/>
</dbReference>
<feature type="transmembrane region" description="Helical" evidence="9">
    <location>
        <begin position="287"/>
        <end position="308"/>
    </location>
</feature>
<dbReference type="PANTHER" id="PTHR11071">
    <property type="entry name" value="PEPTIDYL-PROLYL CIS-TRANS ISOMERASE"/>
    <property type="match status" value="1"/>
</dbReference>
<proteinExistence type="inferred from homology"/>
<keyword evidence="7" id="KW-0325">Glycoprotein</keyword>
<dbReference type="Proteomes" id="UP000295070">
    <property type="component" value="Chromosome 18"/>
</dbReference>
<evidence type="ECO:0000259" key="10">
    <source>
        <dbReference type="PROSITE" id="PS50072"/>
    </source>
</evidence>
<evidence type="ECO:0000256" key="9">
    <source>
        <dbReference type="SAM" id="Phobius"/>
    </source>
</evidence>
<feature type="transmembrane region" description="Helical" evidence="9">
    <location>
        <begin position="435"/>
        <end position="456"/>
    </location>
</feature>
<feature type="compositionally biased region" description="Polar residues" evidence="8">
    <location>
        <begin position="367"/>
        <end position="401"/>
    </location>
</feature>
<evidence type="ECO:0000313" key="12">
    <source>
        <dbReference type="Proteomes" id="UP000295070"/>
    </source>
</evidence>
<organism evidence="11 12">
    <name type="scientific">Perca flavescens</name>
    <name type="common">American yellow perch</name>
    <name type="synonym">Morone flavescens</name>
    <dbReference type="NCBI Taxonomy" id="8167"/>
    <lineage>
        <taxon>Eukaryota</taxon>
        <taxon>Metazoa</taxon>
        <taxon>Chordata</taxon>
        <taxon>Craniata</taxon>
        <taxon>Vertebrata</taxon>
        <taxon>Euteleostomi</taxon>
        <taxon>Actinopterygii</taxon>
        <taxon>Neopterygii</taxon>
        <taxon>Teleostei</taxon>
        <taxon>Neoteleostei</taxon>
        <taxon>Acanthomorphata</taxon>
        <taxon>Eupercaria</taxon>
        <taxon>Perciformes</taxon>
        <taxon>Percoidei</taxon>
        <taxon>Percidae</taxon>
        <taxon>Percinae</taxon>
        <taxon>Perca</taxon>
    </lineage>
</organism>
<dbReference type="PANTHER" id="PTHR11071:SF561">
    <property type="entry name" value="PEPTIDYL-PROLYL CIS-TRANS ISOMERASE D-RELATED"/>
    <property type="match status" value="1"/>
</dbReference>
<dbReference type="AlphaFoldDB" id="A0A484C9V3"/>
<evidence type="ECO:0000256" key="1">
    <source>
        <dbReference type="ARBA" id="ARBA00004479"/>
    </source>
</evidence>
<dbReference type="GO" id="GO:0005737">
    <property type="term" value="C:cytoplasm"/>
    <property type="evidence" value="ECO:0007669"/>
    <property type="project" value="TreeGrafter"/>
</dbReference>
<dbReference type="GO" id="GO:0003755">
    <property type="term" value="F:peptidyl-prolyl cis-trans isomerase activity"/>
    <property type="evidence" value="ECO:0007669"/>
    <property type="project" value="InterPro"/>
</dbReference>
<dbReference type="GO" id="GO:0016020">
    <property type="term" value="C:membrane"/>
    <property type="evidence" value="ECO:0007669"/>
    <property type="project" value="UniProtKB-SubCell"/>
</dbReference>
<evidence type="ECO:0000256" key="6">
    <source>
        <dbReference type="ARBA" id="ARBA00023136"/>
    </source>
</evidence>
<feature type="domain" description="PPIase cyclophilin-type" evidence="10">
    <location>
        <begin position="126"/>
        <end position="290"/>
    </location>
</feature>
<evidence type="ECO:0000256" key="4">
    <source>
        <dbReference type="ARBA" id="ARBA00022729"/>
    </source>
</evidence>
<reference evidence="11 12" key="1">
    <citation type="submission" date="2019-01" db="EMBL/GenBank/DDBJ databases">
        <title>A chromosome-scale genome assembly of the yellow perch, Perca flavescens.</title>
        <authorList>
            <person name="Feron R."/>
            <person name="Morvezen R."/>
            <person name="Bestin A."/>
            <person name="Haffray P."/>
            <person name="Klopp C."/>
            <person name="Zahm M."/>
            <person name="Cabau C."/>
            <person name="Roques C."/>
            <person name="Donnadieu C."/>
            <person name="Bouchez O."/>
            <person name="Christie M."/>
            <person name="Larson W."/>
            <person name="Guiguen Y."/>
        </authorList>
    </citation>
    <scope>NUCLEOTIDE SEQUENCE [LARGE SCALE GENOMIC DNA]</scope>
    <source>
        <strain evidence="11">YP-PL-M2</strain>
        <tissue evidence="11">Blood</tissue>
    </source>
</reference>
<dbReference type="Gene3D" id="2.40.100.10">
    <property type="entry name" value="Cyclophilin-like"/>
    <property type="match status" value="1"/>
</dbReference>
<evidence type="ECO:0000256" key="3">
    <source>
        <dbReference type="ARBA" id="ARBA00022692"/>
    </source>
</evidence>
<dbReference type="Pfam" id="PF05283">
    <property type="entry name" value="MGC-24"/>
    <property type="match status" value="1"/>
</dbReference>
<dbReference type="FunFam" id="2.40.100.10:FF:000048">
    <property type="entry name" value="Peptidyl-prolyl cis-trans isomerase"/>
    <property type="match status" value="1"/>
</dbReference>
<keyword evidence="3 9" id="KW-0812">Transmembrane</keyword>
<evidence type="ECO:0000256" key="8">
    <source>
        <dbReference type="SAM" id="MobiDB-lite"/>
    </source>
</evidence>
<gene>
    <name evidence="11" type="ORF">EPR50_G00188810</name>
</gene>
<evidence type="ECO:0000256" key="2">
    <source>
        <dbReference type="ARBA" id="ARBA00005341"/>
    </source>
</evidence>
<name>A0A484C9V3_PERFV</name>
<evidence type="ECO:0000256" key="7">
    <source>
        <dbReference type="ARBA" id="ARBA00023180"/>
    </source>
</evidence>
<dbReference type="Pfam" id="PF00160">
    <property type="entry name" value="Pro_isomerase"/>
    <property type="match status" value="1"/>
</dbReference>
<feature type="compositionally biased region" description="Low complexity" evidence="8">
    <location>
        <begin position="402"/>
        <end position="422"/>
    </location>
</feature>